<organism evidence="3 4">
    <name type="scientific">Streptomyces chrestomyceticus</name>
    <dbReference type="NCBI Taxonomy" id="68185"/>
    <lineage>
        <taxon>Bacteria</taxon>
        <taxon>Bacillati</taxon>
        <taxon>Actinomycetota</taxon>
        <taxon>Actinomycetes</taxon>
        <taxon>Kitasatosporales</taxon>
        <taxon>Streptomycetaceae</taxon>
        <taxon>Streptomyces</taxon>
    </lineage>
</organism>
<protein>
    <submittedName>
        <fullName evidence="3">Toll/interleukin-1 receptor domain-containing protein</fullName>
    </submittedName>
</protein>
<accession>A0ABU7X0H1</accession>
<proteinExistence type="predicted"/>
<evidence type="ECO:0000313" key="3">
    <source>
        <dbReference type="EMBL" id="MEF3117243.1"/>
    </source>
</evidence>
<dbReference type="InterPro" id="IPR000157">
    <property type="entry name" value="TIR_dom"/>
</dbReference>
<sequence>MIQRPEIFINYRTADAPDGAALIENHLSQRFGTELVFRDGKSIPAGSLFPEALRSAVRNCSVLLAVIGPRWLDGLLGQAADGGDDWTCREIAEALESGAQVIPVLIGADTVPPAADRLPVGIRDLTRRQYRRVTSYTSHHDLDLLADELARLIPRLNAADSRATRDDDTEARTRNTVDGNHGTVFQAGTIGTALNKPSGAVHSGQGNQYVNSHQGDQYTHSNHQSGGSGVHVTGGNQGGISFNATPPQDESEGR</sequence>
<evidence type="ECO:0000259" key="2">
    <source>
        <dbReference type="Pfam" id="PF13676"/>
    </source>
</evidence>
<dbReference type="Pfam" id="PF13676">
    <property type="entry name" value="TIR_2"/>
    <property type="match status" value="1"/>
</dbReference>
<dbReference type="Gene3D" id="3.40.50.10140">
    <property type="entry name" value="Toll/interleukin-1 receptor homology (TIR) domain"/>
    <property type="match status" value="1"/>
</dbReference>
<feature type="domain" description="TIR" evidence="2">
    <location>
        <begin position="7"/>
        <end position="124"/>
    </location>
</feature>
<evidence type="ECO:0000313" key="4">
    <source>
        <dbReference type="Proteomes" id="UP001348265"/>
    </source>
</evidence>
<dbReference type="RefSeq" id="WP_050509986.1">
    <property type="nucleotide sequence ID" value="NZ_JAVFKM010000017.1"/>
</dbReference>
<comment type="caution">
    <text evidence="3">The sequence shown here is derived from an EMBL/GenBank/DDBJ whole genome shotgun (WGS) entry which is preliminary data.</text>
</comment>
<keyword evidence="3" id="KW-0675">Receptor</keyword>
<feature type="compositionally biased region" description="Polar residues" evidence="1">
    <location>
        <begin position="239"/>
        <end position="248"/>
    </location>
</feature>
<keyword evidence="4" id="KW-1185">Reference proteome</keyword>
<reference evidence="3 4" key="1">
    <citation type="submission" date="2023-08" db="EMBL/GenBank/DDBJ databases">
        <authorList>
            <person name="Sharma P."/>
            <person name="Verma V."/>
            <person name="Mohan M.K."/>
            <person name="Dubey A.K."/>
        </authorList>
    </citation>
    <scope>NUCLEOTIDE SEQUENCE [LARGE SCALE GENOMIC DNA]</scope>
    <source>
        <strain evidence="3 4">ADP4</strain>
    </source>
</reference>
<feature type="compositionally biased region" description="Polar residues" evidence="1">
    <location>
        <begin position="204"/>
        <end position="225"/>
    </location>
</feature>
<feature type="region of interest" description="Disordered" evidence="1">
    <location>
        <begin position="160"/>
        <end position="254"/>
    </location>
</feature>
<name>A0ABU7X0H1_9ACTN</name>
<dbReference type="InterPro" id="IPR035897">
    <property type="entry name" value="Toll_tir_struct_dom_sf"/>
</dbReference>
<dbReference type="SUPFAM" id="SSF52200">
    <property type="entry name" value="Toll/Interleukin receptor TIR domain"/>
    <property type="match status" value="1"/>
</dbReference>
<evidence type="ECO:0000256" key="1">
    <source>
        <dbReference type="SAM" id="MobiDB-lite"/>
    </source>
</evidence>
<dbReference type="EMBL" id="JAVFKM010000017">
    <property type="protein sequence ID" value="MEF3117243.1"/>
    <property type="molecule type" value="Genomic_DNA"/>
</dbReference>
<feature type="compositionally biased region" description="Basic and acidic residues" evidence="1">
    <location>
        <begin position="162"/>
        <end position="175"/>
    </location>
</feature>
<gene>
    <name evidence="3" type="ORF">RB636_29125</name>
</gene>
<dbReference type="Proteomes" id="UP001348265">
    <property type="component" value="Unassembled WGS sequence"/>
</dbReference>